<feature type="transmembrane region" description="Helical" evidence="1">
    <location>
        <begin position="161"/>
        <end position="179"/>
    </location>
</feature>
<feature type="transmembrane region" description="Helical" evidence="1">
    <location>
        <begin position="91"/>
        <end position="111"/>
    </location>
</feature>
<keyword evidence="1" id="KW-0812">Transmembrane</keyword>
<reference evidence="3" key="1">
    <citation type="journal article" date="2019" name="Int. J. Syst. Evol. Microbiol.">
        <title>The Global Catalogue of Microorganisms (GCM) 10K type strain sequencing project: providing services to taxonomists for standard genome sequencing and annotation.</title>
        <authorList>
            <consortium name="The Broad Institute Genomics Platform"/>
            <consortium name="The Broad Institute Genome Sequencing Center for Infectious Disease"/>
            <person name="Wu L."/>
            <person name="Ma J."/>
        </authorList>
    </citation>
    <scope>NUCLEOTIDE SEQUENCE [LARGE SCALE GENOMIC DNA]</scope>
    <source>
        <strain evidence="3">CGMCC 1.15419</strain>
    </source>
</reference>
<feature type="transmembrane region" description="Helical" evidence="1">
    <location>
        <begin position="123"/>
        <end position="141"/>
    </location>
</feature>
<feature type="transmembrane region" description="Helical" evidence="1">
    <location>
        <begin position="49"/>
        <end position="66"/>
    </location>
</feature>
<proteinExistence type="predicted"/>
<gene>
    <name evidence="2" type="ORF">GCM10011402_02830</name>
</gene>
<feature type="transmembrane region" description="Helical" evidence="1">
    <location>
        <begin position="18"/>
        <end position="37"/>
    </location>
</feature>
<name>A0ABQ1VEN3_9RHOB</name>
<dbReference type="RefSeq" id="WP_229664989.1">
    <property type="nucleotide sequence ID" value="NZ_BMIV01000001.1"/>
</dbReference>
<sequence length="194" mass="20974">MIDCVSARWTPQIGDPTATGWLTVLIYGLGTVMAFLAWRRLPKGQGRGFWAVVTLILAFLAVNKQLDLQSAVTMTGKCLARAQGWYDHRRLVQLAFIAGVLLALAVGLVAGLRSLRGQMRRNAVALTGLAVLCAFVAIRALSFHHVDRLIGLRDHGISVNFLLENSGLALIVLNAAALLRHPARRSTARATGRG</sequence>
<accession>A0ABQ1VEN3</accession>
<keyword evidence="1" id="KW-1133">Transmembrane helix</keyword>
<keyword evidence="3" id="KW-1185">Reference proteome</keyword>
<organism evidence="2 3">
    <name type="scientific">Paracoccus acridae</name>
    <dbReference type="NCBI Taxonomy" id="1795310"/>
    <lineage>
        <taxon>Bacteria</taxon>
        <taxon>Pseudomonadati</taxon>
        <taxon>Pseudomonadota</taxon>
        <taxon>Alphaproteobacteria</taxon>
        <taxon>Rhodobacterales</taxon>
        <taxon>Paracoccaceae</taxon>
        <taxon>Paracoccus</taxon>
    </lineage>
</organism>
<dbReference type="EMBL" id="BMIV01000001">
    <property type="protein sequence ID" value="GGF54308.1"/>
    <property type="molecule type" value="Genomic_DNA"/>
</dbReference>
<keyword evidence="1" id="KW-0472">Membrane</keyword>
<evidence type="ECO:0000313" key="2">
    <source>
        <dbReference type="EMBL" id="GGF54308.1"/>
    </source>
</evidence>
<evidence type="ECO:0000256" key="1">
    <source>
        <dbReference type="SAM" id="Phobius"/>
    </source>
</evidence>
<dbReference type="Proteomes" id="UP000640509">
    <property type="component" value="Unassembled WGS sequence"/>
</dbReference>
<evidence type="ECO:0008006" key="4">
    <source>
        <dbReference type="Google" id="ProtNLM"/>
    </source>
</evidence>
<evidence type="ECO:0000313" key="3">
    <source>
        <dbReference type="Proteomes" id="UP000640509"/>
    </source>
</evidence>
<protein>
    <recommendedName>
        <fullName evidence="4">Isopropylmalate isomerase</fullName>
    </recommendedName>
</protein>
<comment type="caution">
    <text evidence="2">The sequence shown here is derived from an EMBL/GenBank/DDBJ whole genome shotgun (WGS) entry which is preliminary data.</text>
</comment>